<evidence type="ECO:0000256" key="4">
    <source>
        <dbReference type="ARBA" id="ARBA00022989"/>
    </source>
</evidence>
<organism evidence="8 9">
    <name type="scientific">Mycolicibacterium cosmeticum</name>
    <dbReference type="NCBI Taxonomy" id="258533"/>
    <lineage>
        <taxon>Bacteria</taxon>
        <taxon>Bacillati</taxon>
        <taxon>Actinomycetota</taxon>
        <taxon>Actinomycetes</taxon>
        <taxon>Mycobacteriales</taxon>
        <taxon>Mycobacteriaceae</taxon>
        <taxon>Mycolicibacterium</taxon>
    </lineage>
</organism>
<evidence type="ECO:0000256" key="5">
    <source>
        <dbReference type="ARBA" id="ARBA00023136"/>
    </source>
</evidence>
<keyword evidence="5 6" id="KW-0472">Membrane</keyword>
<gene>
    <name evidence="8" type="ORF">BN977_05539</name>
</gene>
<reference evidence="8" key="1">
    <citation type="submission" date="2014-03" db="EMBL/GenBank/DDBJ databases">
        <title>Draft Genome Sequence of Mycobacterium cosmeticum DSM 44829.</title>
        <authorList>
            <person name="Croce O."/>
            <person name="Robert C."/>
            <person name="Raoult D."/>
            <person name="Drancourt M."/>
        </authorList>
    </citation>
    <scope>NUCLEOTIDE SEQUENCE [LARGE SCALE GENOMIC DNA]</scope>
    <source>
        <strain evidence="8">DSM 44829</strain>
    </source>
</reference>
<evidence type="ECO:0000256" key="1">
    <source>
        <dbReference type="ARBA" id="ARBA00004651"/>
    </source>
</evidence>
<keyword evidence="3 6" id="KW-0812">Transmembrane</keyword>
<name>W9AY15_MYCCO</name>
<comment type="caution">
    <text evidence="8">The sequence shown here is derived from an EMBL/GenBank/DDBJ whole genome shotgun (WGS) entry which is preliminary data.</text>
</comment>
<feature type="transmembrane region" description="Helical" evidence="6">
    <location>
        <begin position="130"/>
        <end position="151"/>
    </location>
</feature>
<dbReference type="Pfam" id="PF02687">
    <property type="entry name" value="FtsX"/>
    <property type="match status" value="1"/>
</dbReference>
<feature type="transmembrane region" description="Helical" evidence="6">
    <location>
        <begin position="158"/>
        <end position="184"/>
    </location>
</feature>
<dbReference type="eggNOG" id="ENOG5030IAY">
    <property type="taxonomic scope" value="Bacteria"/>
</dbReference>
<evidence type="ECO:0000259" key="7">
    <source>
        <dbReference type="Pfam" id="PF02687"/>
    </source>
</evidence>
<keyword evidence="4 6" id="KW-1133">Transmembrane helix</keyword>
<sequence>MADERLREEERERLAMRYGLSYGWLAARRRLSEMILPAITTATGAFLVVLVFGMSEGIRAQSASLGHADEIRAAVVLIAVTVLLVGVVEVAVATTRTVAQRTRELGVLGANGIARTPVVVALLVEPVIAAVLGAAGGALLAVITGLVLGALGFVPTGVAVGGLVAGTVIAVVVSIVAALATSVVPTWNAASRPPIRSLSSG</sequence>
<protein>
    <submittedName>
        <fullName evidence="8">Efflux ABC transporter permease</fullName>
    </submittedName>
</protein>
<evidence type="ECO:0000313" key="8">
    <source>
        <dbReference type="EMBL" id="CDO10704.1"/>
    </source>
</evidence>
<feature type="transmembrane region" description="Helical" evidence="6">
    <location>
        <begin position="34"/>
        <end position="53"/>
    </location>
</feature>
<keyword evidence="2" id="KW-1003">Cell membrane</keyword>
<dbReference type="EMBL" id="CCBB010000003">
    <property type="protein sequence ID" value="CDO10704.1"/>
    <property type="molecule type" value="Genomic_DNA"/>
</dbReference>
<accession>W9AY15</accession>
<dbReference type="AlphaFoldDB" id="W9AY15"/>
<dbReference type="STRING" id="258533.BN977_05539"/>
<comment type="subcellular location">
    <subcellularLocation>
        <location evidence="1">Cell membrane</location>
        <topology evidence="1">Multi-pass membrane protein</topology>
    </subcellularLocation>
</comment>
<dbReference type="InterPro" id="IPR003838">
    <property type="entry name" value="ABC3_permease_C"/>
</dbReference>
<feature type="transmembrane region" description="Helical" evidence="6">
    <location>
        <begin position="105"/>
        <end position="124"/>
    </location>
</feature>
<evidence type="ECO:0000313" key="9">
    <source>
        <dbReference type="Proteomes" id="UP000028870"/>
    </source>
</evidence>
<keyword evidence="9" id="KW-1185">Reference proteome</keyword>
<evidence type="ECO:0000256" key="2">
    <source>
        <dbReference type="ARBA" id="ARBA00022475"/>
    </source>
</evidence>
<dbReference type="GO" id="GO:0005886">
    <property type="term" value="C:plasma membrane"/>
    <property type="evidence" value="ECO:0007669"/>
    <property type="project" value="UniProtKB-SubCell"/>
</dbReference>
<reference evidence="8" key="2">
    <citation type="submission" date="2014-03" db="EMBL/GenBank/DDBJ databases">
        <authorList>
            <person name="Urmite Genomes"/>
        </authorList>
    </citation>
    <scope>NUCLEOTIDE SEQUENCE</scope>
    <source>
        <strain evidence="8">DSM 44829</strain>
    </source>
</reference>
<dbReference type="Proteomes" id="UP000028870">
    <property type="component" value="Unassembled WGS sequence"/>
</dbReference>
<evidence type="ECO:0000256" key="3">
    <source>
        <dbReference type="ARBA" id="ARBA00022692"/>
    </source>
</evidence>
<feature type="transmembrane region" description="Helical" evidence="6">
    <location>
        <begin position="73"/>
        <end position="93"/>
    </location>
</feature>
<evidence type="ECO:0000256" key="6">
    <source>
        <dbReference type="SAM" id="Phobius"/>
    </source>
</evidence>
<proteinExistence type="predicted"/>
<feature type="domain" description="ABC3 transporter permease C-terminal" evidence="7">
    <location>
        <begin position="77"/>
        <end position="194"/>
    </location>
</feature>